<dbReference type="Pfam" id="PF00656">
    <property type="entry name" value="Peptidase_C14"/>
    <property type="match status" value="1"/>
</dbReference>
<dbReference type="AlphaFoldDB" id="A0A443S0H4"/>
<dbReference type="PROSITE" id="PS50208">
    <property type="entry name" value="CASPASE_P20"/>
    <property type="match status" value="1"/>
</dbReference>
<dbReference type="InterPro" id="IPR011600">
    <property type="entry name" value="Pept_C14_caspase"/>
</dbReference>
<dbReference type="Proteomes" id="UP000288716">
    <property type="component" value="Unassembled WGS sequence"/>
</dbReference>
<dbReference type="InterPro" id="IPR001309">
    <property type="entry name" value="Pept_C14_p20"/>
</dbReference>
<dbReference type="InterPro" id="IPR029030">
    <property type="entry name" value="Caspase-like_dom_sf"/>
</dbReference>
<dbReference type="GO" id="GO:0005737">
    <property type="term" value="C:cytoplasm"/>
    <property type="evidence" value="ECO:0007669"/>
    <property type="project" value="TreeGrafter"/>
</dbReference>
<feature type="domain" description="Caspase family p20" evidence="1">
    <location>
        <begin position="165"/>
        <end position="305"/>
    </location>
</feature>
<sequence>MEVGDYIILEMCLTEEWKHGTLHYCNHDTCFSPICFICELIKQNPLLEYNPKRFNFHIRLKDKVPFPVAANKWTPIVLTLSDMLVIWSTHQNCANITSVTNGSFLSHVMRFSSNKADEDITGQIFKWSTAFDNALFETNKINMSKRISFGDVDMNEKYYQMNKSEKGLCIIINNNTFKETWKVKLGIEKQIRKKFMTQKTMSNYEEIFSRNNFECQTYENLTKQQMLYVMSTNRMQGSYKALVIILLTSSARTFCGENFIYDRQTNDCYVPITFENLLMQFNDNNCPLFLGKPKIIIIDGPRGELVHDFRNKQTYETCKSVSQILDTQFSFLRENPDMIECDIRIPFGTFLYGNNIKIGTYYDSGFTIKTEIRNEAKFLKIVPNFELHAERTVAELQHLSEYDGNYRYLEKTKIRDMPSSSANIVSLHNATVDKYIDCGKIDSAYCFCDMCSND</sequence>
<gene>
    <name evidence="2" type="ORF">B4U80_11949</name>
</gene>
<dbReference type="InterPro" id="IPR002398">
    <property type="entry name" value="Pept_C14"/>
</dbReference>
<dbReference type="EMBL" id="NCKV01013970">
    <property type="protein sequence ID" value="RWS21037.1"/>
    <property type="molecule type" value="Genomic_DNA"/>
</dbReference>
<evidence type="ECO:0000313" key="3">
    <source>
        <dbReference type="Proteomes" id="UP000288716"/>
    </source>
</evidence>
<dbReference type="PANTHER" id="PTHR10454">
    <property type="entry name" value="CASPASE"/>
    <property type="match status" value="1"/>
</dbReference>
<name>A0A443S0H4_9ACAR</name>
<dbReference type="GO" id="GO:0006915">
    <property type="term" value="P:apoptotic process"/>
    <property type="evidence" value="ECO:0007669"/>
    <property type="project" value="TreeGrafter"/>
</dbReference>
<dbReference type="GO" id="GO:0006508">
    <property type="term" value="P:proteolysis"/>
    <property type="evidence" value="ECO:0007669"/>
    <property type="project" value="InterPro"/>
</dbReference>
<evidence type="ECO:0000313" key="2">
    <source>
        <dbReference type="EMBL" id="RWS21037.1"/>
    </source>
</evidence>
<reference evidence="2 3" key="1">
    <citation type="journal article" date="2018" name="Gigascience">
        <title>Genomes of trombidid mites reveal novel predicted allergens and laterally-transferred genes associated with secondary metabolism.</title>
        <authorList>
            <person name="Dong X."/>
            <person name="Chaisiri K."/>
            <person name="Xia D."/>
            <person name="Armstrong S.D."/>
            <person name="Fang Y."/>
            <person name="Donnelly M.J."/>
            <person name="Kadowaki T."/>
            <person name="McGarry J.W."/>
            <person name="Darby A.C."/>
            <person name="Makepeace B.L."/>
        </authorList>
    </citation>
    <scope>NUCLEOTIDE SEQUENCE [LARGE SCALE GENOMIC DNA]</scope>
    <source>
        <strain evidence="2">UoL-UT</strain>
    </source>
</reference>
<dbReference type="GO" id="GO:0004197">
    <property type="term" value="F:cysteine-type endopeptidase activity"/>
    <property type="evidence" value="ECO:0007669"/>
    <property type="project" value="InterPro"/>
</dbReference>
<organism evidence="2 3">
    <name type="scientific">Leptotrombidium deliense</name>
    <dbReference type="NCBI Taxonomy" id="299467"/>
    <lineage>
        <taxon>Eukaryota</taxon>
        <taxon>Metazoa</taxon>
        <taxon>Ecdysozoa</taxon>
        <taxon>Arthropoda</taxon>
        <taxon>Chelicerata</taxon>
        <taxon>Arachnida</taxon>
        <taxon>Acari</taxon>
        <taxon>Acariformes</taxon>
        <taxon>Trombidiformes</taxon>
        <taxon>Prostigmata</taxon>
        <taxon>Anystina</taxon>
        <taxon>Parasitengona</taxon>
        <taxon>Trombiculoidea</taxon>
        <taxon>Trombiculidae</taxon>
        <taxon>Leptotrombidium</taxon>
    </lineage>
</organism>
<accession>A0A443S0H4</accession>
<keyword evidence="3" id="KW-1185">Reference proteome</keyword>
<dbReference type="SUPFAM" id="SSF52129">
    <property type="entry name" value="Caspase-like"/>
    <property type="match status" value="1"/>
</dbReference>
<dbReference type="VEuPathDB" id="VectorBase:LDEU011003"/>
<dbReference type="OrthoDB" id="6097640at2759"/>
<dbReference type="PANTHER" id="PTHR10454:SF210">
    <property type="entry name" value="CASPASE-2"/>
    <property type="match status" value="1"/>
</dbReference>
<protein>
    <submittedName>
        <fullName evidence="2">Caspase-8-like protein</fullName>
    </submittedName>
</protein>
<dbReference type="GO" id="GO:0043525">
    <property type="term" value="P:positive regulation of neuron apoptotic process"/>
    <property type="evidence" value="ECO:0007669"/>
    <property type="project" value="TreeGrafter"/>
</dbReference>
<dbReference type="Gene3D" id="3.40.50.1460">
    <property type="match status" value="1"/>
</dbReference>
<comment type="caution">
    <text evidence="2">The sequence shown here is derived from an EMBL/GenBank/DDBJ whole genome shotgun (WGS) entry which is preliminary data.</text>
</comment>
<proteinExistence type="predicted"/>
<evidence type="ECO:0000259" key="1">
    <source>
        <dbReference type="PROSITE" id="PS50208"/>
    </source>
</evidence>